<evidence type="ECO:0000256" key="2">
    <source>
        <dbReference type="ARBA" id="ARBA00022741"/>
    </source>
</evidence>
<feature type="domain" description="ABC transporter" evidence="5">
    <location>
        <begin position="6"/>
        <end position="238"/>
    </location>
</feature>
<reference evidence="6 7" key="1">
    <citation type="submission" date="2015-10" db="EMBL/GenBank/DDBJ databases">
        <title>Genome sequencing and analysis of members of genus Stenotrophomonas.</title>
        <authorList>
            <person name="Patil P.P."/>
            <person name="Midha S."/>
            <person name="Patil P.B."/>
        </authorList>
    </citation>
    <scope>NUCLEOTIDE SEQUENCE [LARGE SCALE GENOMIC DNA]</scope>
    <source>
        <strain evidence="6 7">JCM 16536</strain>
    </source>
</reference>
<feature type="region of interest" description="Disordered" evidence="4">
    <location>
        <begin position="246"/>
        <end position="270"/>
    </location>
</feature>
<sequence>MSPAPIRVSHLSFAWPDGTPVLDDLSFTLGAARTGLVAPNGAGKSTLLRLLAGELSPAAGRIELHGRVAYLPQQLVLAPHAQVADVLGVAAKLRALEAVLAGDATPEAFDAVDGDWDLRERVAQLLGQLGLDGLSLQRPLSTLSGGEAMSLALAARLLQRPDVLLLDEPSNHLDHAARQRLREVLASWPGCVLVASHDRELLEGMDQIAELHADRLQLHGGGWGFYREAVEADQEAAEQRVRQLRGEVRRQQHARQQARERAERRSGRAERGVVDAGLPRLVAGKRARAAQVSAGKADDVHADRLAQARAQLRDAAQALEASSPLNLPLPATRVPGERVLFHGEGLRVQRDGRALFGTQGVKLTIRGPERIALLGGNGVGKTTLLRLIAGDVLPEAGSVRRGPGRIAWLSQRLELPEPGRSVARHFAEAAPGLPEAERARLLAGLGFRGDRANLPLEALSGGERLRAVLLCVLHAEPAPQLLLLDEPTNNLDLDTVSQLEQALRGYQGALVVASHDRAFLDAIGVTRRWRLAEGDLSELD</sequence>
<dbReference type="InterPro" id="IPR003439">
    <property type="entry name" value="ABC_transporter-like_ATP-bd"/>
</dbReference>
<accession>A0A0R0ALT2</accession>
<dbReference type="AlphaFoldDB" id="A0A0R0ALT2"/>
<evidence type="ECO:0000313" key="7">
    <source>
        <dbReference type="Proteomes" id="UP000051802"/>
    </source>
</evidence>
<proteinExistence type="predicted"/>
<name>A0A0R0ALT2_9GAMM</name>
<dbReference type="SUPFAM" id="SSF52540">
    <property type="entry name" value="P-loop containing nucleoside triphosphate hydrolases"/>
    <property type="match status" value="2"/>
</dbReference>
<evidence type="ECO:0000256" key="4">
    <source>
        <dbReference type="SAM" id="MobiDB-lite"/>
    </source>
</evidence>
<dbReference type="OrthoDB" id="9808609at2"/>
<protein>
    <submittedName>
        <fullName evidence="6">ABC transporter</fullName>
    </submittedName>
</protein>
<dbReference type="Pfam" id="PF00005">
    <property type="entry name" value="ABC_tran"/>
    <property type="match status" value="2"/>
</dbReference>
<feature type="compositionally biased region" description="Basic and acidic residues" evidence="4">
    <location>
        <begin position="257"/>
        <end position="270"/>
    </location>
</feature>
<keyword evidence="2" id="KW-0547">Nucleotide-binding</keyword>
<dbReference type="SMART" id="SM00382">
    <property type="entry name" value="AAA"/>
    <property type="match status" value="2"/>
</dbReference>
<evidence type="ECO:0000256" key="3">
    <source>
        <dbReference type="ARBA" id="ARBA00022840"/>
    </source>
</evidence>
<dbReference type="FunFam" id="3.40.50.300:FF:001320">
    <property type="entry name" value="Heme ABC transporter ATP-binding protein"/>
    <property type="match status" value="1"/>
</dbReference>
<evidence type="ECO:0000259" key="5">
    <source>
        <dbReference type="PROSITE" id="PS50893"/>
    </source>
</evidence>
<evidence type="ECO:0000313" key="6">
    <source>
        <dbReference type="EMBL" id="KRG43154.1"/>
    </source>
</evidence>
<dbReference type="STRING" id="676599.ARC20_10225"/>
<keyword evidence="3" id="KW-0067">ATP-binding</keyword>
<evidence type="ECO:0000256" key="1">
    <source>
        <dbReference type="ARBA" id="ARBA00022737"/>
    </source>
</evidence>
<dbReference type="PANTHER" id="PTHR19211:SF6">
    <property type="entry name" value="BLL7188 PROTEIN"/>
    <property type="match status" value="1"/>
</dbReference>
<comment type="caution">
    <text evidence="6">The sequence shown here is derived from an EMBL/GenBank/DDBJ whole genome shotgun (WGS) entry which is preliminary data.</text>
</comment>
<dbReference type="Proteomes" id="UP000051802">
    <property type="component" value="Unassembled WGS sequence"/>
</dbReference>
<organism evidence="6 7">
    <name type="scientific">Stenotrophomonas panacihumi</name>
    <dbReference type="NCBI Taxonomy" id="676599"/>
    <lineage>
        <taxon>Bacteria</taxon>
        <taxon>Pseudomonadati</taxon>
        <taxon>Pseudomonadota</taxon>
        <taxon>Gammaproteobacteria</taxon>
        <taxon>Lysobacterales</taxon>
        <taxon>Lysobacteraceae</taxon>
        <taxon>Stenotrophomonas</taxon>
    </lineage>
</organism>
<dbReference type="Gene3D" id="3.40.50.300">
    <property type="entry name" value="P-loop containing nucleotide triphosphate hydrolases"/>
    <property type="match status" value="2"/>
</dbReference>
<dbReference type="CDD" id="cd03221">
    <property type="entry name" value="ABCF_EF-3"/>
    <property type="match status" value="2"/>
</dbReference>
<dbReference type="InterPro" id="IPR027417">
    <property type="entry name" value="P-loop_NTPase"/>
</dbReference>
<dbReference type="GO" id="GO:0016887">
    <property type="term" value="F:ATP hydrolysis activity"/>
    <property type="evidence" value="ECO:0007669"/>
    <property type="project" value="InterPro"/>
</dbReference>
<keyword evidence="1" id="KW-0677">Repeat</keyword>
<dbReference type="PANTHER" id="PTHR19211">
    <property type="entry name" value="ATP-BINDING TRANSPORT PROTEIN-RELATED"/>
    <property type="match status" value="1"/>
</dbReference>
<dbReference type="InterPro" id="IPR003593">
    <property type="entry name" value="AAA+_ATPase"/>
</dbReference>
<dbReference type="PROSITE" id="PS50893">
    <property type="entry name" value="ABC_TRANSPORTER_2"/>
    <property type="match status" value="1"/>
</dbReference>
<gene>
    <name evidence="6" type="ORF">ARC20_10225</name>
</gene>
<dbReference type="RefSeq" id="WP_057646591.1">
    <property type="nucleotide sequence ID" value="NZ_LLXU01000077.1"/>
</dbReference>
<dbReference type="InterPro" id="IPR050611">
    <property type="entry name" value="ABCF"/>
</dbReference>
<dbReference type="GO" id="GO:0005524">
    <property type="term" value="F:ATP binding"/>
    <property type="evidence" value="ECO:0007669"/>
    <property type="project" value="UniProtKB-KW"/>
</dbReference>
<dbReference type="EMBL" id="LLXU01000077">
    <property type="protein sequence ID" value="KRG43154.1"/>
    <property type="molecule type" value="Genomic_DNA"/>
</dbReference>
<keyword evidence="7" id="KW-1185">Reference proteome</keyword>